<evidence type="ECO:0000256" key="10">
    <source>
        <dbReference type="ARBA" id="ARBA00023235"/>
    </source>
</evidence>
<comment type="miscellaneous">
    <text evidence="11">In the RecBCD complex, RecB has a slow 3'-5' helicase, an exonuclease activity and loads RecA onto ssDNA, RecD has a fast 5'-3' helicase activity, while RecC stimulates the ATPase and processivity of the RecB helicase and contributes to recognition of the Chi site.</text>
</comment>
<keyword evidence="7 11" id="KW-0067">ATP-binding</keyword>
<dbReference type="InterPro" id="IPR050534">
    <property type="entry name" value="Coronavir_polyprotein_1ab"/>
</dbReference>
<dbReference type="Pfam" id="PF21185">
    <property type="entry name" value="RecD_N"/>
    <property type="match status" value="1"/>
</dbReference>
<keyword evidence="5 11" id="KW-0347">Helicase</keyword>
<comment type="catalytic activity">
    <reaction evidence="11">
        <text>ATP + H2O = ADP + phosphate + H(+)</text>
        <dbReference type="Rhea" id="RHEA:13065"/>
        <dbReference type="ChEBI" id="CHEBI:15377"/>
        <dbReference type="ChEBI" id="CHEBI:15378"/>
        <dbReference type="ChEBI" id="CHEBI:30616"/>
        <dbReference type="ChEBI" id="CHEBI:43474"/>
        <dbReference type="ChEBI" id="CHEBI:456216"/>
        <dbReference type="EC" id="5.6.2.3"/>
    </reaction>
</comment>
<dbReference type="Pfam" id="PF13538">
    <property type="entry name" value="UvrD_C_2"/>
    <property type="match status" value="1"/>
</dbReference>
<comment type="subunit">
    <text evidence="11">Heterotrimer of RecB, RecC and RecD. All subunits contribute to DNA-binding.</text>
</comment>
<evidence type="ECO:0000256" key="1">
    <source>
        <dbReference type="ARBA" id="ARBA00022722"/>
    </source>
</evidence>
<dbReference type="RefSeq" id="WP_345313398.1">
    <property type="nucleotide sequence ID" value="NZ_BAABIE010000008.1"/>
</dbReference>
<evidence type="ECO:0000256" key="11">
    <source>
        <dbReference type="HAMAP-Rule" id="MF_01487"/>
    </source>
</evidence>
<dbReference type="Proteomes" id="UP001500822">
    <property type="component" value="Unassembled WGS sequence"/>
</dbReference>
<keyword evidence="4 11" id="KW-0378">Hydrolase</keyword>
<keyword evidence="9 11" id="KW-0234">DNA repair</keyword>
<gene>
    <name evidence="11 14" type="primary">recD</name>
    <name evidence="14" type="ORF">GCM10023217_20080</name>
</gene>
<dbReference type="PANTHER" id="PTHR43788">
    <property type="entry name" value="DNA2/NAM7 HELICASE FAMILY MEMBER"/>
    <property type="match status" value="1"/>
</dbReference>
<dbReference type="SUPFAM" id="SSF52540">
    <property type="entry name" value="P-loop containing nucleoside triphosphate hydrolases"/>
    <property type="match status" value="1"/>
</dbReference>
<dbReference type="PANTHER" id="PTHR43788:SF6">
    <property type="entry name" value="DNA HELICASE B"/>
    <property type="match status" value="1"/>
</dbReference>
<dbReference type="InterPro" id="IPR027417">
    <property type="entry name" value="P-loop_NTPase"/>
</dbReference>
<dbReference type="InterPro" id="IPR006344">
    <property type="entry name" value="RecD"/>
</dbReference>
<evidence type="ECO:0000256" key="5">
    <source>
        <dbReference type="ARBA" id="ARBA00022806"/>
    </source>
</evidence>
<comment type="similarity">
    <text evidence="11">Belongs to the RecD family.</text>
</comment>
<evidence type="ECO:0000256" key="3">
    <source>
        <dbReference type="ARBA" id="ARBA00022763"/>
    </source>
</evidence>
<name>A0ABP8Z8N8_9ACTN</name>
<keyword evidence="15" id="KW-1185">Reference proteome</keyword>
<evidence type="ECO:0000256" key="4">
    <source>
        <dbReference type="ARBA" id="ARBA00022801"/>
    </source>
</evidence>
<evidence type="ECO:0000256" key="7">
    <source>
        <dbReference type="ARBA" id="ARBA00022840"/>
    </source>
</evidence>
<dbReference type="Pfam" id="PF13245">
    <property type="entry name" value="AAA_19"/>
    <property type="match status" value="1"/>
</dbReference>
<keyword evidence="10 11" id="KW-0413">Isomerase</keyword>
<evidence type="ECO:0000259" key="12">
    <source>
        <dbReference type="Pfam" id="PF13538"/>
    </source>
</evidence>
<dbReference type="HAMAP" id="MF_01487">
    <property type="entry name" value="RecD"/>
    <property type="match status" value="1"/>
</dbReference>
<keyword evidence="8 11" id="KW-0238">DNA-binding</keyword>
<keyword evidence="1 11" id="KW-0540">Nuclease</keyword>
<evidence type="ECO:0000313" key="14">
    <source>
        <dbReference type="EMBL" id="GAA4749721.1"/>
    </source>
</evidence>
<dbReference type="EC" id="5.6.2.3" evidence="11"/>
<dbReference type="InterPro" id="IPR041851">
    <property type="entry name" value="RecD_N_sf"/>
</dbReference>
<comment type="function">
    <text evidence="11">A helicase/nuclease that prepares dsDNA breaks (DSB) for recombinational DNA repair. Binds to DSBs and unwinds DNA via a highly rapid and processive ATP-dependent bidirectional helicase activity. Unwinds dsDNA until it encounters a Chi (crossover hotspot instigator) sequence from the 3' direction. Cuts ssDNA a few nucleotides 3' to the Chi site. The properties and activities of the enzyme are changed at Chi. The Chi-altered holoenzyme produces a long 3'-ssDNA overhang and facilitates RecA-binding to the ssDNA for homologous DNA recombination and repair. Holoenzyme degrades any linearized DNA that is unable to undergo homologous recombination. In the holoenzyme this subunit has ssDNA-dependent ATPase and 5'-3' helicase activity. When added to pre-assembled RecBC greatly stimulates nuclease activity and augments holoenzyme processivity. Negatively regulates the RecA-loading ability of RecBCD.</text>
</comment>
<feature type="domain" description="UvrD-like helicase C-terminal" evidence="12">
    <location>
        <begin position="551"/>
        <end position="599"/>
    </location>
</feature>
<evidence type="ECO:0000256" key="2">
    <source>
        <dbReference type="ARBA" id="ARBA00022741"/>
    </source>
</evidence>
<accession>A0ABP8Z8N8</accession>
<evidence type="ECO:0000256" key="6">
    <source>
        <dbReference type="ARBA" id="ARBA00022839"/>
    </source>
</evidence>
<dbReference type="CDD" id="cd18809">
    <property type="entry name" value="SF1_C_RecD"/>
    <property type="match status" value="1"/>
</dbReference>
<keyword evidence="2 11" id="KW-0547">Nucleotide-binding</keyword>
<feature type="domain" description="RecBCD enzyme subunit RecD N-terminal" evidence="13">
    <location>
        <begin position="18"/>
        <end position="119"/>
    </location>
</feature>
<feature type="binding site" evidence="11">
    <location>
        <begin position="194"/>
        <end position="201"/>
    </location>
    <ligand>
        <name>ATP</name>
        <dbReference type="ChEBI" id="CHEBI:30616"/>
    </ligand>
</feature>
<dbReference type="NCBIfam" id="TIGR01447">
    <property type="entry name" value="recD"/>
    <property type="match status" value="1"/>
</dbReference>
<sequence>MNAQLVSGEHGVLAVFNETGVFAAADVHVARRVAALSGADIGDHELLAVALAVRAVRTGSTCVKLDEIGQIAPETPESDDDATPVELPWPDPAELVAALTTSPLVTGCPSGPLRPLALVTSDDGPLLYLRKYFRQEQTIREILAQRRAQRPTVDAAALAAALAAVFGDEQPGGYDRQRAAAALAATSWTTVLAGGPGTGKTYTVARILAVMEELLGQDVRIGLCAPTGRAAAQMQASINDHRTSLRALHTEPAATTVHKLLGWRPDGSYRRGADDRLPYDVVVVDETSMLPVSMMSSLLESLRPHARLILVGDPHQLSSVDAGAVLADLVERRDRADTPLPEAFAAVAAPPPGEFDEAERLALADGVITLTRGHRYGGQISEVAAAIKAAAGTEVDAVVDLICGEGADRFADDDQGRVILVDPDDLEPVRRTVIDWARRLRDTATAGDARGALAALMAHRVLCAHRDGRHGVSGWSRTILGWINDDADARTGAAQWYPGEPILVNRNDPTHRIFNGDSGVVIADGDETSVVFARGKDIQPLRPSQIADSSPVYAMTIHRSQGSQFEAVTVVLPDADAHLLTKELLYTAVTRAQQHVFIVGTEAELRAALSRSVQRASGLGSAVREIS</sequence>
<evidence type="ECO:0000259" key="13">
    <source>
        <dbReference type="Pfam" id="PF21185"/>
    </source>
</evidence>
<dbReference type="InterPro" id="IPR049550">
    <property type="entry name" value="RecD_N"/>
</dbReference>
<evidence type="ECO:0000256" key="9">
    <source>
        <dbReference type="ARBA" id="ARBA00023204"/>
    </source>
</evidence>
<keyword evidence="3 11" id="KW-0227">DNA damage</keyword>
<comment type="caution">
    <text evidence="14">The sequence shown here is derived from an EMBL/GenBank/DDBJ whole genome shotgun (WGS) entry which is preliminary data.</text>
</comment>
<dbReference type="EMBL" id="BAABIE010000008">
    <property type="protein sequence ID" value="GAA4749721.1"/>
    <property type="molecule type" value="Genomic_DNA"/>
</dbReference>
<dbReference type="Gene3D" id="3.40.50.300">
    <property type="entry name" value="P-loop containing nucleotide triphosphate hydrolases"/>
    <property type="match status" value="3"/>
</dbReference>
<proteinExistence type="inferred from homology"/>
<keyword evidence="6 11" id="KW-0269">Exonuclease</keyword>
<dbReference type="Gene3D" id="1.10.10.1020">
    <property type="entry name" value="RecBCD complex, subunit RecD, N-terminal domain"/>
    <property type="match status" value="1"/>
</dbReference>
<protein>
    <recommendedName>
        <fullName evidence="11">RecBCD enzyme subunit RecD</fullName>
        <ecNumber evidence="11">5.6.2.3</ecNumber>
    </recommendedName>
    <alternativeName>
        <fullName evidence="11">DNA 5'-3' helicase subunit RecD</fullName>
    </alternativeName>
    <alternativeName>
        <fullName evidence="11">Exonuclease V subunit RecD</fullName>
        <shortName evidence="11">ExoV subunit RecD</shortName>
    </alternativeName>
    <alternativeName>
        <fullName evidence="11">Helicase/nuclease RecBCD subunit RecD</fullName>
    </alternativeName>
</protein>
<dbReference type="CDD" id="cd17933">
    <property type="entry name" value="DEXSc_RecD-like"/>
    <property type="match status" value="1"/>
</dbReference>
<organism evidence="14 15">
    <name type="scientific">Gordonia alkaliphila</name>
    <dbReference type="NCBI Taxonomy" id="1053547"/>
    <lineage>
        <taxon>Bacteria</taxon>
        <taxon>Bacillati</taxon>
        <taxon>Actinomycetota</taxon>
        <taxon>Actinomycetes</taxon>
        <taxon>Mycobacteriales</taxon>
        <taxon>Gordoniaceae</taxon>
        <taxon>Gordonia</taxon>
    </lineage>
</organism>
<reference evidence="15" key="1">
    <citation type="journal article" date="2019" name="Int. J. Syst. Evol. Microbiol.">
        <title>The Global Catalogue of Microorganisms (GCM) 10K type strain sequencing project: providing services to taxonomists for standard genome sequencing and annotation.</title>
        <authorList>
            <consortium name="The Broad Institute Genomics Platform"/>
            <consortium name="The Broad Institute Genome Sequencing Center for Infectious Disease"/>
            <person name="Wu L."/>
            <person name="Ma J."/>
        </authorList>
    </citation>
    <scope>NUCLEOTIDE SEQUENCE [LARGE SCALE GENOMIC DNA]</scope>
    <source>
        <strain evidence="15">JCM 18077</strain>
    </source>
</reference>
<dbReference type="InterPro" id="IPR027785">
    <property type="entry name" value="UvrD-like_helicase_C"/>
</dbReference>
<evidence type="ECO:0000256" key="8">
    <source>
        <dbReference type="ARBA" id="ARBA00023125"/>
    </source>
</evidence>
<evidence type="ECO:0000313" key="15">
    <source>
        <dbReference type="Proteomes" id="UP001500822"/>
    </source>
</evidence>